<keyword evidence="2" id="KW-0539">Nucleus</keyword>
<accession>A0A388KV64</accession>
<dbReference type="InterPro" id="IPR024867">
    <property type="entry name" value="NFRKB"/>
</dbReference>
<dbReference type="PANTHER" id="PTHR13052">
    <property type="entry name" value="NFRKB-RELATED"/>
    <property type="match status" value="1"/>
</dbReference>
<protein>
    <recommendedName>
        <fullName evidence="4">DEUBAD domain-containing protein</fullName>
    </recommendedName>
</protein>
<dbReference type="EMBL" id="BFEA01000193">
    <property type="protein sequence ID" value="GBG73960.1"/>
    <property type="molecule type" value="Genomic_DNA"/>
</dbReference>
<gene>
    <name evidence="5" type="ORF">CBR_g17672</name>
</gene>
<feature type="compositionally biased region" description="Acidic residues" evidence="3">
    <location>
        <begin position="1065"/>
        <end position="1075"/>
    </location>
</feature>
<feature type="compositionally biased region" description="Polar residues" evidence="3">
    <location>
        <begin position="411"/>
        <end position="423"/>
    </location>
</feature>
<feature type="compositionally biased region" description="Low complexity" evidence="3">
    <location>
        <begin position="364"/>
        <end position="375"/>
    </location>
</feature>
<dbReference type="PANTHER" id="PTHR13052:SF3">
    <property type="entry name" value="NUCLEAR FACTOR RELATED TO KAPPA-B-BINDING PROTEIN"/>
    <property type="match status" value="1"/>
</dbReference>
<dbReference type="Gramene" id="GBG73960">
    <property type="protein sequence ID" value="GBG73960"/>
    <property type="gene ID" value="CBR_g17672"/>
</dbReference>
<feature type="region of interest" description="Disordered" evidence="3">
    <location>
        <begin position="236"/>
        <end position="311"/>
    </location>
</feature>
<sequence length="1075" mass="115548">MALDVVSNGMMKSCRSASSTENDVRAVRGYCRQSVAAAMVPSSSGDSVGTCGRVAAAAAAAAGGGAGSVIATEVCQVGNEVCELPSELFGLSDLGSVLSLETWNSCLTDEDRCSLLRFLPPVGPEGIHDTLHDLLGGADFHFGSPLAELWKRLQGGHCNPRVVRYNEGLVYLQRKQHYHHLREYHNKMVNNLLEMRKLWELYPEADLSDKVNRWKEYKTQQYGKVVPAPINGTPLSPPFASKVPSAGKVPSSNSRSRQGSHQQQQQRVGGEENHVKGAVAAPLKTPVPSSSLKVRSGSAGTPPLPPQSPRAAALSSFGVAFASLATQQRSVPAVAPRTADSSPIITKIPKVSASSRKRNDQEQEAQGAAGAPTAALKQPNNHKRPRMSPSAAGMASRGATPPPAVSGSPKLLSNQHHYQNGGTASMGKKSPVLAMNAATPIPPPPEANLQAAEAVEPARELGDGGPPFSTRHVLGAVRAALLQPLLSNNGSVPGEIYWWSLRDIVEMVRVNPGDQRLANVSAEAVGKIVRAALYSLAHRPTTASAGLKQSQPLVHHDKENKLWAWTGPTPPSLGTTTITMSDGSPVLVIQADTEGWGVSRKVIAKVDNYFRDWLVSLKLDELFPPPLPPPVVPATVSDKERFSSVRAQKSTVTIDSSTMDMRQYFRMEERHRYAVPDRAFHYTARDGGKAVVAPIRRGGGKPTSKARDHFMLKPDRPPHVTILCLVRDAAARLPDGIGTRADVCELLRDSQYIVEDVSDSQINQVVSGALDRLHYERDPCVKYCGDRKLWMYLHRNRMEEDFEVDGTTSTKRWRRPRKDARGVRLAENDAQTPSPRVRSPSADEASGSPASNMQLALVPAGGEGMVAAGGSPQDDRLLLLGNEDDGSLEPDGNGGEATAAAGGADGGGYYSNSGRRSGAAAAAELGYQEAPRAPLRLKSVKAESGLQSTSLSRRGGGTVPGVTNLNRCPPRSGSSSDDGDHRRDHHDGAGTNHLTMETVPMYKGHRMHGGESNNSQRWQHQSSGYGGNWAASGGPDSAVYPDEGTEEEEEDARHHHDRRHLHEEDHEEMLDQDTE</sequence>
<dbReference type="AlphaFoldDB" id="A0A388KV64"/>
<dbReference type="PROSITE" id="PS51916">
    <property type="entry name" value="DEUBAD"/>
    <property type="match status" value="1"/>
</dbReference>
<feature type="region of interest" description="Disordered" evidence="3">
    <location>
        <begin position="936"/>
        <end position="1075"/>
    </location>
</feature>
<proteinExistence type="predicted"/>
<evidence type="ECO:0000313" key="5">
    <source>
        <dbReference type="EMBL" id="GBG73960.1"/>
    </source>
</evidence>
<evidence type="ECO:0000256" key="3">
    <source>
        <dbReference type="SAM" id="MobiDB-lite"/>
    </source>
</evidence>
<dbReference type="OrthoDB" id="70874at2759"/>
<dbReference type="CDD" id="cd21865">
    <property type="entry name" value="DEUBAD_NFRKB"/>
    <property type="match status" value="1"/>
</dbReference>
<comment type="subcellular location">
    <subcellularLocation>
        <location evidence="1">Nucleus</location>
    </subcellularLocation>
</comment>
<feature type="domain" description="DEUBAD" evidence="4">
    <location>
        <begin position="85"/>
        <end position="198"/>
    </location>
</feature>
<evidence type="ECO:0000256" key="2">
    <source>
        <dbReference type="ARBA" id="ARBA00023242"/>
    </source>
</evidence>
<dbReference type="OMA" id="SEMPETH"/>
<feature type="region of interest" description="Disordered" evidence="3">
    <location>
        <begin position="863"/>
        <end position="905"/>
    </location>
</feature>
<evidence type="ECO:0000313" key="6">
    <source>
        <dbReference type="Proteomes" id="UP000265515"/>
    </source>
</evidence>
<keyword evidence="6" id="KW-1185">Reference proteome</keyword>
<feature type="region of interest" description="Disordered" evidence="3">
    <location>
        <begin position="803"/>
        <end position="850"/>
    </location>
</feature>
<dbReference type="InterPro" id="IPR044867">
    <property type="entry name" value="DEUBAD_dom"/>
</dbReference>
<evidence type="ECO:0000259" key="4">
    <source>
        <dbReference type="PROSITE" id="PS51916"/>
    </source>
</evidence>
<dbReference type="STRING" id="69332.A0A388KV64"/>
<feature type="compositionally biased region" description="Low complexity" evidence="3">
    <location>
        <begin position="251"/>
        <end position="268"/>
    </location>
</feature>
<organism evidence="5 6">
    <name type="scientific">Chara braunii</name>
    <name type="common">Braun's stonewort</name>
    <dbReference type="NCBI Taxonomy" id="69332"/>
    <lineage>
        <taxon>Eukaryota</taxon>
        <taxon>Viridiplantae</taxon>
        <taxon>Streptophyta</taxon>
        <taxon>Charophyceae</taxon>
        <taxon>Charales</taxon>
        <taxon>Characeae</taxon>
        <taxon>Chara</taxon>
    </lineage>
</organism>
<feature type="region of interest" description="Disordered" evidence="3">
    <location>
        <begin position="345"/>
        <end position="428"/>
    </location>
</feature>
<dbReference type="InterPro" id="IPR057748">
    <property type="entry name" value="NFRKB_WH_2"/>
</dbReference>
<feature type="compositionally biased region" description="Basic and acidic residues" evidence="3">
    <location>
        <begin position="978"/>
        <end position="988"/>
    </location>
</feature>
<dbReference type="Pfam" id="PF25793">
    <property type="entry name" value="WHD_2nd_NFRKB"/>
    <property type="match status" value="1"/>
</dbReference>
<feature type="compositionally biased region" description="Polar residues" evidence="3">
    <location>
        <begin position="1011"/>
        <end position="1023"/>
    </location>
</feature>
<dbReference type="Proteomes" id="UP000265515">
    <property type="component" value="Unassembled WGS sequence"/>
</dbReference>
<dbReference type="GO" id="GO:0031011">
    <property type="term" value="C:Ino80 complex"/>
    <property type="evidence" value="ECO:0007669"/>
    <property type="project" value="InterPro"/>
</dbReference>
<comment type="caution">
    <text evidence="5">The sequence shown here is derived from an EMBL/GenBank/DDBJ whole genome shotgun (WGS) entry which is preliminary data.</text>
</comment>
<name>A0A388KV64_CHABU</name>
<evidence type="ECO:0000256" key="1">
    <source>
        <dbReference type="ARBA" id="ARBA00004123"/>
    </source>
</evidence>
<reference evidence="5 6" key="1">
    <citation type="journal article" date="2018" name="Cell">
        <title>The Chara Genome: Secondary Complexity and Implications for Plant Terrestrialization.</title>
        <authorList>
            <person name="Nishiyama T."/>
            <person name="Sakayama H."/>
            <person name="Vries J.D."/>
            <person name="Buschmann H."/>
            <person name="Saint-Marcoux D."/>
            <person name="Ullrich K.K."/>
            <person name="Haas F.B."/>
            <person name="Vanderstraeten L."/>
            <person name="Becker D."/>
            <person name="Lang D."/>
            <person name="Vosolsobe S."/>
            <person name="Rombauts S."/>
            <person name="Wilhelmsson P.K.I."/>
            <person name="Janitza P."/>
            <person name="Kern R."/>
            <person name="Heyl A."/>
            <person name="Rumpler F."/>
            <person name="Villalobos L.I.A.C."/>
            <person name="Clay J.M."/>
            <person name="Skokan R."/>
            <person name="Toyoda A."/>
            <person name="Suzuki Y."/>
            <person name="Kagoshima H."/>
            <person name="Schijlen E."/>
            <person name="Tajeshwar N."/>
            <person name="Catarino B."/>
            <person name="Hetherington A.J."/>
            <person name="Saltykova A."/>
            <person name="Bonnot C."/>
            <person name="Breuninger H."/>
            <person name="Symeonidi A."/>
            <person name="Radhakrishnan G.V."/>
            <person name="Van Nieuwerburgh F."/>
            <person name="Deforce D."/>
            <person name="Chang C."/>
            <person name="Karol K.G."/>
            <person name="Hedrich R."/>
            <person name="Ulvskov P."/>
            <person name="Glockner G."/>
            <person name="Delwiche C.F."/>
            <person name="Petrasek J."/>
            <person name="Van de Peer Y."/>
            <person name="Friml J."/>
            <person name="Beilby M."/>
            <person name="Dolan L."/>
            <person name="Kohara Y."/>
            <person name="Sugano S."/>
            <person name="Fujiyama A."/>
            <person name="Delaux P.-M."/>
            <person name="Quint M."/>
            <person name="TheiBen G."/>
            <person name="Hagemann M."/>
            <person name="Harholt J."/>
            <person name="Dunand C."/>
            <person name="Zachgo S."/>
            <person name="Langdale J."/>
            <person name="Maumus F."/>
            <person name="Straeten D.V.D."/>
            <person name="Gould S.B."/>
            <person name="Rensing S.A."/>
        </authorList>
    </citation>
    <scope>NUCLEOTIDE SEQUENCE [LARGE SCALE GENOMIC DNA]</scope>
    <source>
        <strain evidence="5 6">S276</strain>
    </source>
</reference>